<name>A0A9P0HAA2_NEZVI</name>
<protein>
    <submittedName>
        <fullName evidence="2">Uncharacterized protein</fullName>
    </submittedName>
</protein>
<proteinExistence type="predicted"/>
<accession>A0A9P0HAA2</accession>
<feature type="compositionally biased region" description="Polar residues" evidence="1">
    <location>
        <begin position="31"/>
        <end position="40"/>
    </location>
</feature>
<evidence type="ECO:0000313" key="3">
    <source>
        <dbReference type="Proteomes" id="UP001152798"/>
    </source>
</evidence>
<organism evidence="2 3">
    <name type="scientific">Nezara viridula</name>
    <name type="common">Southern green stink bug</name>
    <name type="synonym">Cimex viridulus</name>
    <dbReference type="NCBI Taxonomy" id="85310"/>
    <lineage>
        <taxon>Eukaryota</taxon>
        <taxon>Metazoa</taxon>
        <taxon>Ecdysozoa</taxon>
        <taxon>Arthropoda</taxon>
        <taxon>Hexapoda</taxon>
        <taxon>Insecta</taxon>
        <taxon>Pterygota</taxon>
        <taxon>Neoptera</taxon>
        <taxon>Paraneoptera</taxon>
        <taxon>Hemiptera</taxon>
        <taxon>Heteroptera</taxon>
        <taxon>Panheteroptera</taxon>
        <taxon>Pentatomomorpha</taxon>
        <taxon>Pentatomoidea</taxon>
        <taxon>Pentatomidae</taxon>
        <taxon>Pentatominae</taxon>
        <taxon>Nezara</taxon>
    </lineage>
</organism>
<feature type="region of interest" description="Disordered" evidence="1">
    <location>
        <begin position="22"/>
        <end position="81"/>
    </location>
</feature>
<evidence type="ECO:0000256" key="1">
    <source>
        <dbReference type="SAM" id="MobiDB-lite"/>
    </source>
</evidence>
<dbReference type="Proteomes" id="UP001152798">
    <property type="component" value="Chromosome 4"/>
</dbReference>
<keyword evidence="3" id="KW-1185">Reference proteome</keyword>
<dbReference type="EMBL" id="OV725080">
    <property type="protein sequence ID" value="CAH1398311.1"/>
    <property type="molecule type" value="Genomic_DNA"/>
</dbReference>
<evidence type="ECO:0000313" key="2">
    <source>
        <dbReference type="EMBL" id="CAH1398311.1"/>
    </source>
</evidence>
<gene>
    <name evidence="2" type="ORF">NEZAVI_LOCUS7986</name>
</gene>
<reference evidence="2" key="1">
    <citation type="submission" date="2022-01" db="EMBL/GenBank/DDBJ databases">
        <authorList>
            <person name="King R."/>
        </authorList>
    </citation>
    <scope>NUCLEOTIDE SEQUENCE</scope>
</reference>
<dbReference type="AlphaFoldDB" id="A0A9P0HAA2"/>
<sequence length="121" mass="12733">MGKGNSEIGDGEKEAVVGGCGWERWAVGGQPSPSAPTASADTLRLPSSLDSKEASRGALACLNKSPGPGADKETTQKNLEWTSSRTLHCNSWPIMRPGGDIKEAGPIELWNGSSQRWTPNA</sequence>